<keyword evidence="2" id="KW-1185">Reference proteome</keyword>
<proteinExistence type="predicted"/>
<evidence type="ECO:0000313" key="2">
    <source>
        <dbReference type="Proteomes" id="UP000516437"/>
    </source>
</evidence>
<dbReference type="EMBL" id="RXIC02000022">
    <property type="protein sequence ID" value="KAB1215897.1"/>
    <property type="molecule type" value="Genomic_DNA"/>
</dbReference>
<organism evidence="1 2">
    <name type="scientific">Morella rubra</name>
    <name type="common">Chinese bayberry</name>
    <dbReference type="NCBI Taxonomy" id="262757"/>
    <lineage>
        <taxon>Eukaryota</taxon>
        <taxon>Viridiplantae</taxon>
        <taxon>Streptophyta</taxon>
        <taxon>Embryophyta</taxon>
        <taxon>Tracheophyta</taxon>
        <taxon>Spermatophyta</taxon>
        <taxon>Magnoliopsida</taxon>
        <taxon>eudicotyledons</taxon>
        <taxon>Gunneridae</taxon>
        <taxon>Pentapetalae</taxon>
        <taxon>rosids</taxon>
        <taxon>fabids</taxon>
        <taxon>Fagales</taxon>
        <taxon>Myricaceae</taxon>
        <taxon>Morella</taxon>
    </lineage>
</organism>
<protein>
    <submittedName>
        <fullName evidence="1">Uncharacterized protein</fullName>
    </submittedName>
</protein>
<comment type="caution">
    <text evidence="1">The sequence shown here is derived from an EMBL/GenBank/DDBJ whole genome shotgun (WGS) entry which is preliminary data.</text>
</comment>
<sequence length="112" mass="12810">MVQEFYSTLQVVDIDEDKWEVYIHGQPIRISPYILSTYLRIPRQVGPYLAVDPATALSAEEIFRLMTGEDQYLVQSSVSQSSLPDFWNMFHLIFSIISSHMSSWASNGFASL</sequence>
<gene>
    <name evidence="1" type="ORF">CJ030_MR4G028671</name>
</gene>
<accession>A0A6A1VVF6</accession>
<dbReference type="Proteomes" id="UP000516437">
    <property type="component" value="Chromosome 4"/>
</dbReference>
<dbReference type="AlphaFoldDB" id="A0A6A1VVF6"/>
<name>A0A6A1VVF6_9ROSI</name>
<evidence type="ECO:0000313" key="1">
    <source>
        <dbReference type="EMBL" id="KAB1215897.1"/>
    </source>
</evidence>
<reference evidence="1 2" key="1">
    <citation type="journal article" date="2019" name="Plant Biotechnol. J.">
        <title>The red bayberry genome and genetic basis of sex determination.</title>
        <authorList>
            <person name="Jia H.M."/>
            <person name="Jia H.J."/>
            <person name="Cai Q.L."/>
            <person name="Wang Y."/>
            <person name="Zhao H.B."/>
            <person name="Yang W.F."/>
            <person name="Wang G.Y."/>
            <person name="Li Y.H."/>
            <person name="Zhan D.L."/>
            <person name="Shen Y.T."/>
            <person name="Niu Q.F."/>
            <person name="Chang L."/>
            <person name="Qiu J."/>
            <person name="Zhao L."/>
            <person name="Xie H.B."/>
            <person name="Fu W.Y."/>
            <person name="Jin J."/>
            <person name="Li X.W."/>
            <person name="Jiao Y."/>
            <person name="Zhou C.C."/>
            <person name="Tu T."/>
            <person name="Chai C.Y."/>
            <person name="Gao J.L."/>
            <person name="Fan L.J."/>
            <person name="van de Weg E."/>
            <person name="Wang J.Y."/>
            <person name="Gao Z.S."/>
        </authorList>
    </citation>
    <scope>NUCLEOTIDE SEQUENCE [LARGE SCALE GENOMIC DNA]</scope>
    <source>
        <tissue evidence="1">Leaves</tissue>
    </source>
</reference>